<accession>A0ABS7U4A2</accession>
<keyword evidence="2" id="KW-1185">Reference proteome</keyword>
<name>A0ABS7U4A2_9BACT</name>
<evidence type="ECO:0008006" key="3">
    <source>
        <dbReference type="Google" id="ProtNLM"/>
    </source>
</evidence>
<dbReference type="EMBL" id="JAIRAU010000056">
    <property type="protein sequence ID" value="MBZ5715264.1"/>
    <property type="molecule type" value="Genomic_DNA"/>
</dbReference>
<organism evidence="1 2">
    <name type="scientific">Nannocystis pusilla</name>
    <dbReference type="NCBI Taxonomy" id="889268"/>
    <lineage>
        <taxon>Bacteria</taxon>
        <taxon>Pseudomonadati</taxon>
        <taxon>Myxococcota</taxon>
        <taxon>Polyangia</taxon>
        <taxon>Nannocystales</taxon>
        <taxon>Nannocystaceae</taxon>
        <taxon>Nannocystis</taxon>
    </lineage>
</organism>
<reference evidence="1" key="1">
    <citation type="submission" date="2021-08" db="EMBL/GenBank/DDBJ databases">
        <authorList>
            <person name="Stevens D.C."/>
        </authorList>
    </citation>
    <scope>NUCLEOTIDE SEQUENCE</scope>
    <source>
        <strain evidence="1">DSM 53165</strain>
    </source>
</reference>
<dbReference type="RefSeq" id="WP_224197005.1">
    <property type="nucleotide sequence ID" value="NZ_JAIRAU010000056.1"/>
</dbReference>
<proteinExistence type="predicted"/>
<evidence type="ECO:0000313" key="2">
    <source>
        <dbReference type="Proteomes" id="UP001139031"/>
    </source>
</evidence>
<sequence length="58" mass="5915">MQSALGALLRHAITQTSSEAECAALCKVSVAKLREVSTLTGVPLLFAVQGGDEKGGEA</sequence>
<dbReference type="Proteomes" id="UP001139031">
    <property type="component" value="Unassembled WGS sequence"/>
</dbReference>
<evidence type="ECO:0000313" key="1">
    <source>
        <dbReference type="EMBL" id="MBZ5715264.1"/>
    </source>
</evidence>
<gene>
    <name evidence="1" type="ORF">K7C98_39025</name>
</gene>
<comment type="caution">
    <text evidence="1">The sequence shown here is derived from an EMBL/GenBank/DDBJ whole genome shotgun (WGS) entry which is preliminary data.</text>
</comment>
<protein>
    <recommendedName>
        <fullName evidence="3">HigA2-like helix-turn-helix domain-containing protein</fullName>
    </recommendedName>
</protein>